<keyword evidence="1" id="KW-0547">Nucleotide-binding</keyword>
<name>A0A8H7Y406_PSICU</name>
<feature type="domain" description="AIG1-type G" evidence="2">
    <location>
        <begin position="31"/>
        <end position="180"/>
    </location>
</feature>
<dbReference type="OrthoDB" id="8954335at2759"/>
<evidence type="ECO:0000256" key="1">
    <source>
        <dbReference type="ARBA" id="ARBA00022741"/>
    </source>
</evidence>
<dbReference type="AlphaFoldDB" id="A0A8H7Y406"/>
<dbReference type="CDD" id="cd00882">
    <property type="entry name" value="Ras_like_GTPase"/>
    <property type="match status" value="1"/>
</dbReference>
<sequence>MDTSALNPRAEDPFRKALEKYPENVDILIPVIGRSGVGKSEFINAVLREEYGQGIKSEQLMDVQHTLRRCTVDVRLAELGRTSEGRRVVLVDTPGLIDGLDSRENEGLHVEKVANWFKEVYRTQDSAVLGGIIYLHNLAHDTLHHEDRQSLLILKALCGVKSLCRVVVATTRWDTIKDEASITWKLRDLEEFYGSIIKEGATFVKENRTAREIVAMAVAKYTPGAPLQIQQEMNEKHSSFSKTTVGSFYREPANLKSGFNAIHTLTRRMLASLFG</sequence>
<dbReference type="EMBL" id="JAFIQS010000003">
    <property type="protein sequence ID" value="KAG5170859.1"/>
    <property type="molecule type" value="Genomic_DNA"/>
</dbReference>
<organism evidence="3">
    <name type="scientific">Psilocybe cubensis</name>
    <name type="common">Psychedelic mushroom</name>
    <name type="synonym">Stropharia cubensis</name>
    <dbReference type="NCBI Taxonomy" id="181762"/>
    <lineage>
        <taxon>Eukaryota</taxon>
        <taxon>Fungi</taxon>
        <taxon>Dikarya</taxon>
        <taxon>Basidiomycota</taxon>
        <taxon>Agaricomycotina</taxon>
        <taxon>Agaricomycetes</taxon>
        <taxon>Agaricomycetidae</taxon>
        <taxon>Agaricales</taxon>
        <taxon>Agaricineae</taxon>
        <taxon>Strophariaceae</taxon>
        <taxon>Psilocybe</taxon>
    </lineage>
</organism>
<dbReference type="InterPro" id="IPR027417">
    <property type="entry name" value="P-loop_NTPase"/>
</dbReference>
<dbReference type="SUPFAM" id="SSF52540">
    <property type="entry name" value="P-loop containing nucleoside triphosphate hydrolases"/>
    <property type="match status" value="1"/>
</dbReference>
<dbReference type="Pfam" id="PF04548">
    <property type="entry name" value="AIG1"/>
    <property type="match status" value="1"/>
</dbReference>
<evidence type="ECO:0000313" key="3">
    <source>
        <dbReference type="EMBL" id="KAG5170859.1"/>
    </source>
</evidence>
<reference evidence="3" key="1">
    <citation type="submission" date="2021-02" db="EMBL/GenBank/DDBJ databases">
        <title>Psilocybe cubensis genome.</title>
        <authorList>
            <person name="Mckernan K.J."/>
            <person name="Crawford S."/>
            <person name="Trippe A."/>
            <person name="Kane L.T."/>
            <person name="Mclaughlin S."/>
        </authorList>
    </citation>
    <scope>NUCLEOTIDE SEQUENCE [LARGE SCALE GENOMIC DNA]</scope>
    <source>
        <strain evidence="3">MGC-MH-2018</strain>
    </source>
</reference>
<dbReference type="Gene3D" id="3.40.50.300">
    <property type="entry name" value="P-loop containing nucleotide triphosphate hydrolases"/>
    <property type="match status" value="1"/>
</dbReference>
<dbReference type="InterPro" id="IPR006703">
    <property type="entry name" value="G_AIG1"/>
</dbReference>
<gene>
    <name evidence="3" type="ORF">JR316_002934</name>
</gene>
<dbReference type="GO" id="GO:0005525">
    <property type="term" value="F:GTP binding"/>
    <property type="evidence" value="ECO:0007669"/>
    <property type="project" value="InterPro"/>
</dbReference>
<evidence type="ECO:0000259" key="2">
    <source>
        <dbReference type="Pfam" id="PF04548"/>
    </source>
</evidence>
<protein>
    <recommendedName>
        <fullName evidence="2">AIG1-type G domain-containing protein</fullName>
    </recommendedName>
</protein>
<proteinExistence type="predicted"/>
<accession>A0A8H7Y406</accession>
<comment type="caution">
    <text evidence="3">The sequence shown here is derived from an EMBL/GenBank/DDBJ whole genome shotgun (WGS) entry which is preliminary data.</text>
</comment>